<evidence type="ECO:0000313" key="3">
    <source>
        <dbReference type="Proteomes" id="UP000324748"/>
    </source>
</evidence>
<feature type="compositionally biased region" description="Polar residues" evidence="1">
    <location>
        <begin position="143"/>
        <end position="166"/>
    </location>
</feature>
<feature type="region of interest" description="Disordered" evidence="1">
    <location>
        <begin position="27"/>
        <end position="46"/>
    </location>
</feature>
<evidence type="ECO:0000256" key="1">
    <source>
        <dbReference type="SAM" id="MobiDB-lite"/>
    </source>
</evidence>
<protein>
    <submittedName>
        <fullName evidence="2">Uncharacterized protein</fullName>
    </submittedName>
</protein>
<feature type="region of interest" description="Disordered" evidence="1">
    <location>
        <begin position="141"/>
        <end position="197"/>
    </location>
</feature>
<proteinExistence type="predicted"/>
<sequence length="197" mass="21802">MLSPFHLTCLNQPFSSTKILQLTLSYQPPKQPSNQTHATTSLQPTIPTRRKLDQAPINSHSFKTTAPNTTIPYPLYFRATTTVSTATPWLPALPDPNSYTKQATASPTKLYASQPLISRAPSPPQSNQAISTHNAHRSITAVPGTQFNSSTNTTKYPHPKPTNNPAQKMLFNHLNSTPPRHPNPYPLTSIFQHSQTR</sequence>
<dbReference type="Proteomes" id="UP000324748">
    <property type="component" value="Unassembled WGS sequence"/>
</dbReference>
<comment type="caution">
    <text evidence="2">The sequence shown here is derived from an EMBL/GenBank/DDBJ whole genome shotgun (WGS) entry which is preliminary data.</text>
</comment>
<accession>A0A5B0Q277</accession>
<dbReference type="AlphaFoldDB" id="A0A5B0Q277"/>
<keyword evidence="3" id="KW-1185">Reference proteome</keyword>
<dbReference type="EMBL" id="VSWC01000029">
    <property type="protein sequence ID" value="KAA1107370.1"/>
    <property type="molecule type" value="Genomic_DNA"/>
</dbReference>
<organism evidence="2 3">
    <name type="scientific">Puccinia graminis f. sp. tritici</name>
    <dbReference type="NCBI Taxonomy" id="56615"/>
    <lineage>
        <taxon>Eukaryota</taxon>
        <taxon>Fungi</taxon>
        <taxon>Dikarya</taxon>
        <taxon>Basidiomycota</taxon>
        <taxon>Pucciniomycotina</taxon>
        <taxon>Pucciniomycetes</taxon>
        <taxon>Pucciniales</taxon>
        <taxon>Pucciniaceae</taxon>
        <taxon>Puccinia</taxon>
    </lineage>
</organism>
<reference evidence="2 3" key="1">
    <citation type="submission" date="2019-05" db="EMBL/GenBank/DDBJ databases">
        <title>Emergence of the Ug99 lineage of the wheat stem rust pathogen through somatic hybridization.</title>
        <authorList>
            <person name="Li F."/>
            <person name="Upadhyaya N.M."/>
            <person name="Sperschneider J."/>
            <person name="Matny O."/>
            <person name="Nguyen-Phuc H."/>
            <person name="Mago R."/>
            <person name="Raley C."/>
            <person name="Miller M.E."/>
            <person name="Silverstein K.A.T."/>
            <person name="Henningsen E."/>
            <person name="Hirsch C.D."/>
            <person name="Visser B."/>
            <person name="Pretorius Z.A."/>
            <person name="Steffenson B.J."/>
            <person name="Schwessinger B."/>
            <person name="Dodds P.N."/>
            <person name="Figueroa M."/>
        </authorList>
    </citation>
    <scope>NUCLEOTIDE SEQUENCE [LARGE SCALE GENOMIC DNA]</scope>
    <source>
        <strain evidence="2">21-0</strain>
    </source>
</reference>
<evidence type="ECO:0000313" key="2">
    <source>
        <dbReference type="EMBL" id="KAA1107370.1"/>
    </source>
</evidence>
<name>A0A5B0Q277_PUCGR</name>
<gene>
    <name evidence="2" type="ORF">PGT21_011557</name>
</gene>